<organism evidence="1 2">
    <name type="scientific">Russula ochroleuca</name>
    <dbReference type="NCBI Taxonomy" id="152965"/>
    <lineage>
        <taxon>Eukaryota</taxon>
        <taxon>Fungi</taxon>
        <taxon>Dikarya</taxon>
        <taxon>Basidiomycota</taxon>
        <taxon>Agaricomycotina</taxon>
        <taxon>Agaricomycetes</taxon>
        <taxon>Russulales</taxon>
        <taxon>Russulaceae</taxon>
        <taxon>Russula</taxon>
    </lineage>
</organism>
<sequence length="168" mass="18710">MAPPSPLGYLPSAQRRTQEEPFALLYLWRARLRRKDYAGGNTVGAARLQVDQTHIYADQKTLTLATTHGSSPKLVVHLAIFGINFKRRVSRNSRLLSCKSSITGVSLVPCAHGCAARLDSLRALNIRAEVVVWDAHGWYNTFVGSVEMLWVLRSLDLEMPGEAIFYAL</sequence>
<dbReference type="Proteomes" id="UP000759537">
    <property type="component" value="Unassembled WGS sequence"/>
</dbReference>
<comment type="caution">
    <text evidence="1">The sequence shown here is derived from an EMBL/GenBank/DDBJ whole genome shotgun (WGS) entry which is preliminary data.</text>
</comment>
<proteinExistence type="predicted"/>
<keyword evidence="2" id="KW-1185">Reference proteome</keyword>
<protein>
    <submittedName>
        <fullName evidence="1">Uncharacterized protein</fullName>
    </submittedName>
</protein>
<evidence type="ECO:0000313" key="2">
    <source>
        <dbReference type="Proteomes" id="UP000759537"/>
    </source>
</evidence>
<name>A0A9P5MN48_9AGAM</name>
<gene>
    <name evidence="1" type="ORF">DFH94DRAFT_765255</name>
</gene>
<accession>A0A9P5MN48</accession>
<evidence type="ECO:0000313" key="1">
    <source>
        <dbReference type="EMBL" id="KAF8473005.1"/>
    </source>
</evidence>
<dbReference type="EMBL" id="WHVB01000019">
    <property type="protein sequence ID" value="KAF8473005.1"/>
    <property type="molecule type" value="Genomic_DNA"/>
</dbReference>
<dbReference type="AlphaFoldDB" id="A0A9P5MN48"/>
<reference evidence="1" key="2">
    <citation type="journal article" date="2020" name="Nat. Commun.">
        <title>Large-scale genome sequencing of mycorrhizal fungi provides insights into the early evolution of symbiotic traits.</title>
        <authorList>
            <person name="Miyauchi S."/>
            <person name="Kiss E."/>
            <person name="Kuo A."/>
            <person name="Drula E."/>
            <person name="Kohler A."/>
            <person name="Sanchez-Garcia M."/>
            <person name="Morin E."/>
            <person name="Andreopoulos B."/>
            <person name="Barry K.W."/>
            <person name="Bonito G."/>
            <person name="Buee M."/>
            <person name="Carver A."/>
            <person name="Chen C."/>
            <person name="Cichocki N."/>
            <person name="Clum A."/>
            <person name="Culley D."/>
            <person name="Crous P.W."/>
            <person name="Fauchery L."/>
            <person name="Girlanda M."/>
            <person name="Hayes R.D."/>
            <person name="Keri Z."/>
            <person name="LaButti K."/>
            <person name="Lipzen A."/>
            <person name="Lombard V."/>
            <person name="Magnuson J."/>
            <person name="Maillard F."/>
            <person name="Murat C."/>
            <person name="Nolan M."/>
            <person name="Ohm R.A."/>
            <person name="Pangilinan J."/>
            <person name="Pereira M.F."/>
            <person name="Perotto S."/>
            <person name="Peter M."/>
            <person name="Pfister S."/>
            <person name="Riley R."/>
            <person name="Sitrit Y."/>
            <person name="Stielow J.B."/>
            <person name="Szollosi G."/>
            <person name="Zifcakova L."/>
            <person name="Stursova M."/>
            <person name="Spatafora J.W."/>
            <person name="Tedersoo L."/>
            <person name="Vaario L.M."/>
            <person name="Yamada A."/>
            <person name="Yan M."/>
            <person name="Wang P."/>
            <person name="Xu J."/>
            <person name="Bruns T."/>
            <person name="Baldrian P."/>
            <person name="Vilgalys R."/>
            <person name="Dunand C."/>
            <person name="Henrissat B."/>
            <person name="Grigoriev I.V."/>
            <person name="Hibbett D."/>
            <person name="Nagy L.G."/>
            <person name="Martin F.M."/>
        </authorList>
    </citation>
    <scope>NUCLEOTIDE SEQUENCE</scope>
    <source>
        <strain evidence="1">Prilba</strain>
    </source>
</reference>
<reference evidence="1" key="1">
    <citation type="submission" date="2019-10" db="EMBL/GenBank/DDBJ databases">
        <authorList>
            <consortium name="DOE Joint Genome Institute"/>
            <person name="Kuo A."/>
            <person name="Miyauchi S."/>
            <person name="Kiss E."/>
            <person name="Drula E."/>
            <person name="Kohler A."/>
            <person name="Sanchez-Garcia M."/>
            <person name="Andreopoulos B."/>
            <person name="Barry K.W."/>
            <person name="Bonito G."/>
            <person name="Buee M."/>
            <person name="Carver A."/>
            <person name="Chen C."/>
            <person name="Cichocki N."/>
            <person name="Clum A."/>
            <person name="Culley D."/>
            <person name="Crous P.W."/>
            <person name="Fauchery L."/>
            <person name="Girlanda M."/>
            <person name="Hayes R."/>
            <person name="Keri Z."/>
            <person name="LaButti K."/>
            <person name="Lipzen A."/>
            <person name="Lombard V."/>
            <person name="Magnuson J."/>
            <person name="Maillard F."/>
            <person name="Morin E."/>
            <person name="Murat C."/>
            <person name="Nolan M."/>
            <person name="Ohm R."/>
            <person name="Pangilinan J."/>
            <person name="Pereira M."/>
            <person name="Perotto S."/>
            <person name="Peter M."/>
            <person name="Riley R."/>
            <person name="Sitrit Y."/>
            <person name="Stielow B."/>
            <person name="Szollosi G."/>
            <person name="Zifcakova L."/>
            <person name="Stursova M."/>
            <person name="Spatafora J.W."/>
            <person name="Tedersoo L."/>
            <person name="Vaario L.-M."/>
            <person name="Yamada A."/>
            <person name="Yan M."/>
            <person name="Wang P."/>
            <person name="Xu J."/>
            <person name="Bruns T."/>
            <person name="Baldrian P."/>
            <person name="Vilgalys R."/>
            <person name="Henrissat B."/>
            <person name="Grigoriev I.V."/>
            <person name="Hibbett D."/>
            <person name="Nagy L.G."/>
            <person name="Martin F.M."/>
        </authorList>
    </citation>
    <scope>NUCLEOTIDE SEQUENCE</scope>
    <source>
        <strain evidence="1">Prilba</strain>
    </source>
</reference>